<protein>
    <recommendedName>
        <fullName evidence="2">Tetrapyrrole biosynthesis glutamyl-tRNA reductase dimerisation domain-containing protein</fullName>
    </recommendedName>
</protein>
<accession>A0ABR2AXG4</accession>
<dbReference type="EMBL" id="JBBPBM010000244">
    <property type="protein sequence ID" value="KAK8498928.1"/>
    <property type="molecule type" value="Genomic_DNA"/>
</dbReference>
<dbReference type="SUPFAM" id="SSF69075">
    <property type="entry name" value="Glutamyl tRNA-reductase dimerization domain"/>
    <property type="match status" value="1"/>
</dbReference>
<reference evidence="3 4" key="1">
    <citation type="journal article" date="2024" name="G3 (Bethesda)">
        <title>Genome assembly of Hibiscus sabdariffa L. provides insights into metabolisms of medicinal natural products.</title>
        <authorList>
            <person name="Kim T."/>
        </authorList>
    </citation>
    <scope>NUCLEOTIDE SEQUENCE [LARGE SCALE GENOMIC DNA]</scope>
    <source>
        <strain evidence="3">TK-2024</strain>
        <tissue evidence="3">Old leaves</tissue>
    </source>
</reference>
<dbReference type="InterPro" id="IPR036453">
    <property type="entry name" value="GluRdtase_dimer_dom_sf"/>
</dbReference>
<keyword evidence="4" id="KW-1185">Reference proteome</keyword>
<dbReference type="InterPro" id="IPR015896">
    <property type="entry name" value="4pyrrol_synth_GluRdtase_dimer"/>
</dbReference>
<evidence type="ECO:0000259" key="2">
    <source>
        <dbReference type="Pfam" id="PF00745"/>
    </source>
</evidence>
<feature type="region of interest" description="Disordered" evidence="1">
    <location>
        <begin position="72"/>
        <end position="96"/>
    </location>
</feature>
<evidence type="ECO:0000313" key="4">
    <source>
        <dbReference type="Proteomes" id="UP001472677"/>
    </source>
</evidence>
<comment type="caution">
    <text evidence="3">The sequence shown here is derived from an EMBL/GenBank/DDBJ whole genome shotgun (WGS) entry which is preliminary data.</text>
</comment>
<proteinExistence type="predicted"/>
<gene>
    <name evidence="3" type="ORF">V6N12_044658</name>
</gene>
<feature type="compositionally biased region" description="Polar residues" evidence="1">
    <location>
        <begin position="79"/>
        <end position="92"/>
    </location>
</feature>
<dbReference type="Pfam" id="PF00745">
    <property type="entry name" value="GlutR_dimer"/>
    <property type="match status" value="1"/>
</dbReference>
<sequence>MLLPSQGNPTMALLPIPCSIKLQPKSNPFPNPRLLSNIHQSHNIPTLKTSHQSKTLDPFINVNDSFLQLSSSRRGQLSANQNDGGSGYSRSTELLKTKQNDETFEREVETVICRLRAAVEKFMDVEIQKINGRLKGTCEKDKLLVETMNRDIADKILKRPVEYLRASGHGDFESRLNDLNLLIRMLEKSCSGCQK</sequence>
<feature type="domain" description="Tetrapyrrole biosynthesis glutamyl-tRNA reductase dimerisation" evidence="2">
    <location>
        <begin position="105"/>
        <end position="169"/>
    </location>
</feature>
<evidence type="ECO:0000313" key="3">
    <source>
        <dbReference type="EMBL" id="KAK8498928.1"/>
    </source>
</evidence>
<evidence type="ECO:0000256" key="1">
    <source>
        <dbReference type="SAM" id="MobiDB-lite"/>
    </source>
</evidence>
<dbReference type="Proteomes" id="UP001472677">
    <property type="component" value="Unassembled WGS sequence"/>
</dbReference>
<name>A0ABR2AXG4_9ROSI</name>
<organism evidence="3 4">
    <name type="scientific">Hibiscus sabdariffa</name>
    <name type="common">roselle</name>
    <dbReference type="NCBI Taxonomy" id="183260"/>
    <lineage>
        <taxon>Eukaryota</taxon>
        <taxon>Viridiplantae</taxon>
        <taxon>Streptophyta</taxon>
        <taxon>Embryophyta</taxon>
        <taxon>Tracheophyta</taxon>
        <taxon>Spermatophyta</taxon>
        <taxon>Magnoliopsida</taxon>
        <taxon>eudicotyledons</taxon>
        <taxon>Gunneridae</taxon>
        <taxon>Pentapetalae</taxon>
        <taxon>rosids</taxon>
        <taxon>malvids</taxon>
        <taxon>Malvales</taxon>
        <taxon>Malvaceae</taxon>
        <taxon>Malvoideae</taxon>
        <taxon>Hibiscus</taxon>
    </lineage>
</organism>